<dbReference type="PANTHER" id="PTHR43684:SF1">
    <property type="entry name" value="ENOYL-COA DELTA ISOMERASE 2"/>
    <property type="match status" value="1"/>
</dbReference>
<keyword evidence="5" id="KW-1185">Reference proteome</keyword>
<proteinExistence type="predicted"/>
<dbReference type="EMBL" id="DS469868">
    <property type="protein sequence ID" value="EDO31831.1"/>
    <property type="molecule type" value="Genomic_DNA"/>
</dbReference>
<evidence type="ECO:0000256" key="2">
    <source>
        <dbReference type="ARBA" id="ARBA00023140"/>
    </source>
</evidence>
<name>A7SWU3_NEMVE</name>
<sequence length="251" mass="27394">MVCQEGGVLKLTICNEAKQNALTIEMCEQLVAALHEASKDDVNVVVIIGAGKYFCSGLDYTCVFTRGPQQKQNTKLLVERFKLLVEVIIHCSKPIIAAVNGDAKGFGTSLVALCDIVYVCEKINLELSFTKWGHTPIGCCTYTLPQAVGHAGAYGMLLFSTKMSAEDAWMNGLASETLDSDSFTDIVSQRAKILAAMNTKCIQDTKSLLQGENQQRLKNINAEECNLLQKYLLDERGVAALATAWKEDVMG</sequence>
<comment type="subcellular location">
    <subcellularLocation>
        <location evidence="1">Peroxisome</location>
    </subcellularLocation>
</comment>
<dbReference type="InterPro" id="IPR029045">
    <property type="entry name" value="ClpP/crotonase-like_dom_sf"/>
</dbReference>
<dbReference type="AlphaFoldDB" id="A7SWU3"/>
<accession>A7SWU3</accession>
<dbReference type="PhylomeDB" id="A7SWU3"/>
<dbReference type="InterPro" id="IPR051053">
    <property type="entry name" value="ECH/Chromodomain_protein"/>
</dbReference>
<dbReference type="eggNOG" id="KOG0016">
    <property type="taxonomic scope" value="Eukaryota"/>
</dbReference>
<dbReference type="GO" id="GO:0004165">
    <property type="term" value="F:delta(3)-delta(2)-enoyl-CoA isomerase activity"/>
    <property type="evidence" value="ECO:0007669"/>
    <property type="project" value="UniProtKB-ARBA"/>
</dbReference>
<dbReference type="SUPFAM" id="SSF52096">
    <property type="entry name" value="ClpP/crotonase"/>
    <property type="match status" value="1"/>
</dbReference>
<dbReference type="OMA" id="VGHAGAY"/>
<dbReference type="OrthoDB" id="5975316at2759"/>
<keyword evidence="3" id="KW-0413">Isomerase</keyword>
<dbReference type="KEGG" id="nve:5502772"/>
<dbReference type="InterPro" id="IPR001753">
    <property type="entry name" value="Enoyl-CoA_hydra/iso"/>
</dbReference>
<evidence type="ECO:0000313" key="4">
    <source>
        <dbReference type="EMBL" id="EDO31831.1"/>
    </source>
</evidence>
<gene>
    <name evidence="4" type="ORF">NEMVEDRAFT_v1g233680</name>
</gene>
<evidence type="ECO:0000256" key="1">
    <source>
        <dbReference type="ARBA" id="ARBA00004275"/>
    </source>
</evidence>
<reference evidence="4 5" key="1">
    <citation type="journal article" date="2007" name="Science">
        <title>Sea anemone genome reveals ancestral eumetazoan gene repertoire and genomic organization.</title>
        <authorList>
            <person name="Putnam N.H."/>
            <person name="Srivastava M."/>
            <person name="Hellsten U."/>
            <person name="Dirks B."/>
            <person name="Chapman J."/>
            <person name="Salamov A."/>
            <person name="Terry A."/>
            <person name="Shapiro H."/>
            <person name="Lindquist E."/>
            <person name="Kapitonov V.V."/>
            <person name="Jurka J."/>
            <person name="Genikhovich G."/>
            <person name="Grigoriev I.V."/>
            <person name="Lucas S.M."/>
            <person name="Steele R.E."/>
            <person name="Finnerty J.R."/>
            <person name="Technau U."/>
            <person name="Martindale M.Q."/>
            <person name="Rokhsar D.S."/>
        </authorList>
    </citation>
    <scope>NUCLEOTIDE SEQUENCE [LARGE SCALE GENOMIC DNA]</scope>
    <source>
        <strain evidence="5">CH2 X CH6</strain>
    </source>
</reference>
<dbReference type="Gene3D" id="3.90.226.10">
    <property type="entry name" value="2-enoyl-CoA Hydratase, Chain A, domain 1"/>
    <property type="match status" value="1"/>
</dbReference>
<dbReference type="InParanoid" id="A7SWU3"/>
<dbReference type="CDD" id="cd06558">
    <property type="entry name" value="crotonase-like"/>
    <property type="match status" value="1"/>
</dbReference>
<dbReference type="Proteomes" id="UP000001593">
    <property type="component" value="Unassembled WGS sequence"/>
</dbReference>
<dbReference type="GO" id="GO:0005777">
    <property type="term" value="C:peroxisome"/>
    <property type="evidence" value="ECO:0007669"/>
    <property type="project" value="UniProtKB-SubCell"/>
</dbReference>
<protein>
    <submittedName>
        <fullName evidence="4">Uncharacterized protein</fullName>
    </submittedName>
</protein>
<organism evidence="4 5">
    <name type="scientific">Nematostella vectensis</name>
    <name type="common">Starlet sea anemone</name>
    <dbReference type="NCBI Taxonomy" id="45351"/>
    <lineage>
        <taxon>Eukaryota</taxon>
        <taxon>Metazoa</taxon>
        <taxon>Cnidaria</taxon>
        <taxon>Anthozoa</taxon>
        <taxon>Hexacorallia</taxon>
        <taxon>Actiniaria</taxon>
        <taxon>Edwardsiidae</taxon>
        <taxon>Nematostella</taxon>
    </lineage>
</organism>
<evidence type="ECO:0000256" key="3">
    <source>
        <dbReference type="ARBA" id="ARBA00023235"/>
    </source>
</evidence>
<dbReference type="Pfam" id="PF00378">
    <property type="entry name" value="ECH_1"/>
    <property type="match status" value="1"/>
</dbReference>
<dbReference type="STRING" id="45351.A7SWU3"/>
<evidence type="ECO:0000313" key="5">
    <source>
        <dbReference type="Proteomes" id="UP000001593"/>
    </source>
</evidence>
<keyword evidence="2" id="KW-0576">Peroxisome</keyword>
<dbReference type="HOGENOM" id="CLU_009834_7_2_1"/>
<dbReference type="PANTHER" id="PTHR43684">
    <property type="match status" value="1"/>
</dbReference>